<feature type="domain" description="Xylose isomerase-like TIM barrel" evidence="1">
    <location>
        <begin position="50"/>
        <end position="248"/>
    </location>
</feature>
<accession>A0A1R1MN94</accession>
<dbReference type="STRING" id="1914305.BLW93_00835"/>
<dbReference type="GO" id="GO:0008270">
    <property type="term" value="F:zinc ion binding"/>
    <property type="evidence" value="ECO:0007669"/>
    <property type="project" value="InterPro"/>
</dbReference>
<dbReference type="InterPro" id="IPR050312">
    <property type="entry name" value="IolE/XylAMocC-like"/>
</dbReference>
<organism evidence="2 3">
    <name type="scientific">Desulfurobacterium indicum</name>
    <dbReference type="NCBI Taxonomy" id="1914305"/>
    <lineage>
        <taxon>Bacteria</taxon>
        <taxon>Pseudomonadati</taxon>
        <taxon>Aquificota</taxon>
        <taxon>Aquificia</taxon>
        <taxon>Desulfurobacteriales</taxon>
        <taxon>Desulfurobacteriaceae</taxon>
        <taxon>Desulfurobacterium</taxon>
    </lineage>
</organism>
<dbReference type="InterPro" id="IPR036237">
    <property type="entry name" value="Xyl_isomerase-like_sf"/>
</dbReference>
<reference evidence="2 3" key="1">
    <citation type="submission" date="2016-10" db="EMBL/GenBank/DDBJ databases">
        <title>Genome sequence of a sulfur-reducing bacterium Desulfurobacterium indicum K6013.</title>
        <authorList>
            <person name="Cao J."/>
            <person name="Shao Z."/>
            <person name="Alain K."/>
            <person name="Jebbar M."/>
        </authorList>
    </citation>
    <scope>NUCLEOTIDE SEQUENCE [LARGE SCALE GENOMIC DNA]</scope>
    <source>
        <strain evidence="2 3">K6013</strain>
    </source>
</reference>
<comment type="caution">
    <text evidence="2">The sequence shown here is derived from an EMBL/GenBank/DDBJ whole genome shotgun (WGS) entry which is preliminary data.</text>
</comment>
<dbReference type="GO" id="GO:0006281">
    <property type="term" value="P:DNA repair"/>
    <property type="evidence" value="ECO:0007669"/>
    <property type="project" value="InterPro"/>
</dbReference>
<dbReference type="Pfam" id="PF01261">
    <property type="entry name" value="AP_endonuc_2"/>
    <property type="match status" value="1"/>
</dbReference>
<dbReference type="OrthoDB" id="9801960at2"/>
<evidence type="ECO:0000259" key="1">
    <source>
        <dbReference type="Pfam" id="PF01261"/>
    </source>
</evidence>
<protein>
    <recommendedName>
        <fullName evidence="1">Xylose isomerase-like TIM barrel domain-containing protein</fullName>
    </recommendedName>
</protein>
<evidence type="ECO:0000313" key="2">
    <source>
        <dbReference type="EMBL" id="OMH41246.1"/>
    </source>
</evidence>
<dbReference type="AlphaFoldDB" id="A0A1R1MN94"/>
<dbReference type="InterPro" id="IPR013022">
    <property type="entry name" value="Xyl_isomerase-like_TIM-brl"/>
</dbReference>
<sequence length="264" mass="30340">MKVTAHIPGRDIINNPERIYRTLNRKFGIELQITADVLENVPMKFFSKLAEMVGTKPITFHAPFMDLNPGAIDRYVREATIKRFKELQPVAKILNPEVIVFHSGFHPRKILPVYDRWIKNCVETFKQVCDMFPDFKIAVENVFDEVPDYLNEILEKVNTENIGVCIDVGHLNLFSKFPLKDWLNRFNNKIFEFHIHDNDGVNDLHIAAGSGTIDFSDLFSYLKTETSDSLILTLEAKTEEDQLKSFQFLTNNLTGDNNGNTNIS</sequence>
<dbReference type="SMART" id="SM00518">
    <property type="entry name" value="AP2Ec"/>
    <property type="match status" value="1"/>
</dbReference>
<proteinExistence type="predicted"/>
<name>A0A1R1MN94_9BACT</name>
<dbReference type="EMBL" id="MOEN01000002">
    <property type="protein sequence ID" value="OMH41246.1"/>
    <property type="molecule type" value="Genomic_DNA"/>
</dbReference>
<dbReference type="Proteomes" id="UP000187408">
    <property type="component" value="Unassembled WGS sequence"/>
</dbReference>
<dbReference type="InterPro" id="IPR001719">
    <property type="entry name" value="AP_endonuc_2"/>
</dbReference>
<dbReference type="SUPFAM" id="SSF51658">
    <property type="entry name" value="Xylose isomerase-like"/>
    <property type="match status" value="1"/>
</dbReference>
<dbReference type="Gene3D" id="3.20.20.150">
    <property type="entry name" value="Divalent-metal-dependent TIM barrel enzymes"/>
    <property type="match status" value="1"/>
</dbReference>
<dbReference type="GO" id="GO:0003677">
    <property type="term" value="F:DNA binding"/>
    <property type="evidence" value="ECO:0007669"/>
    <property type="project" value="InterPro"/>
</dbReference>
<gene>
    <name evidence="2" type="ORF">BLW93_00835</name>
</gene>
<evidence type="ECO:0000313" key="3">
    <source>
        <dbReference type="Proteomes" id="UP000187408"/>
    </source>
</evidence>
<keyword evidence="3" id="KW-1185">Reference proteome</keyword>
<dbReference type="RefSeq" id="WP_076712218.1">
    <property type="nucleotide sequence ID" value="NZ_MOEN01000002.1"/>
</dbReference>
<dbReference type="PANTHER" id="PTHR12110">
    <property type="entry name" value="HYDROXYPYRUVATE ISOMERASE"/>
    <property type="match status" value="1"/>
</dbReference>
<dbReference type="PANTHER" id="PTHR12110:SF21">
    <property type="entry name" value="XYLOSE ISOMERASE-LIKE TIM BARREL DOMAIN-CONTAINING PROTEIN"/>
    <property type="match status" value="1"/>
</dbReference>